<dbReference type="EMBL" id="BARS01035601">
    <property type="protein sequence ID" value="GAG20393.1"/>
    <property type="molecule type" value="Genomic_DNA"/>
</dbReference>
<dbReference type="AlphaFoldDB" id="X0W6Z9"/>
<sequence>MTNNSKKEEFLKNFTEQSRSGLDEVSLDPNVEHSELEIVAVQLINGLKAEIKGKDQIIDIHKKMDIINEAMLKSGQDYISVLETEINRLNNENGIN</sequence>
<reference evidence="1" key="1">
    <citation type="journal article" date="2014" name="Front. Microbiol.">
        <title>High frequency of phylogenetically diverse reductive dehalogenase-homologous genes in deep subseafloor sedimentary metagenomes.</title>
        <authorList>
            <person name="Kawai M."/>
            <person name="Futagami T."/>
            <person name="Toyoda A."/>
            <person name="Takaki Y."/>
            <person name="Nishi S."/>
            <person name="Hori S."/>
            <person name="Arai W."/>
            <person name="Tsubouchi T."/>
            <person name="Morono Y."/>
            <person name="Uchiyama I."/>
            <person name="Ito T."/>
            <person name="Fujiyama A."/>
            <person name="Inagaki F."/>
            <person name="Takami H."/>
        </authorList>
    </citation>
    <scope>NUCLEOTIDE SEQUENCE</scope>
    <source>
        <strain evidence="1">Expedition CK06-06</strain>
    </source>
</reference>
<gene>
    <name evidence="1" type="ORF">S01H1_54836</name>
</gene>
<evidence type="ECO:0000313" key="1">
    <source>
        <dbReference type="EMBL" id="GAG20393.1"/>
    </source>
</evidence>
<proteinExistence type="predicted"/>
<comment type="caution">
    <text evidence="1">The sequence shown here is derived from an EMBL/GenBank/DDBJ whole genome shotgun (WGS) entry which is preliminary data.</text>
</comment>
<accession>X0W6Z9</accession>
<name>X0W6Z9_9ZZZZ</name>
<protein>
    <submittedName>
        <fullName evidence="1">Uncharacterized protein</fullName>
    </submittedName>
</protein>
<organism evidence="1">
    <name type="scientific">marine sediment metagenome</name>
    <dbReference type="NCBI Taxonomy" id="412755"/>
    <lineage>
        <taxon>unclassified sequences</taxon>
        <taxon>metagenomes</taxon>
        <taxon>ecological metagenomes</taxon>
    </lineage>
</organism>